<dbReference type="Proteomes" id="UP001163739">
    <property type="component" value="Chromosome"/>
</dbReference>
<reference evidence="2" key="1">
    <citation type="submission" date="2022-06" db="EMBL/GenBank/DDBJ databases">
        <title>Alkalimarinus sp. nov., isolated from gut of a Alitta virens.</title>
        <authorList>
            <person name="Yang A.I."/>
            <person name="Shin N.-R."/>
        </authorList>
    </citation>
    <scope>NUCLEOTIDE SEQUENCE</scope>
    <source>
        <strain evidence="2">A2M4</strain>
    </source>
</reference>
<evidence type="ECO:0000313" key="2">
    <source>
        <dbReference type="EMBL" id="UZE95011.1"/>
    </source>
</evidence>
<accession>A0ABY6MYU8</accession>
<gene>
    <name evidence="2" type="ORF">NKI27_13155</name>
</gene>
<keyword evidence="1" id="KW-0812">Transmembrane</keyword>
<name>A0ABY6MYU8_9ALTE</name>
<organism evidence="2 3">
    <name type="scientific">Alkalimarinus alittae</name>
    <dbReference type="NCBI Taxonomy" id="2961619"/>
    <lineage>
        <taxon>Bacteria</taxon>
        <taxon>Pseudomonadati</taxon>
        <taxon>Pseudomonadota</taxon>
        <taxon>Gammaproteobacteria</taxon>
        <taxon>Alteromonadales</taxon>
        <taxon>Alteromonadaceae</taxon>
        <taxon>Alkalimarinus</taxon>
    </lineage>
</organism>
<proteinExistence type="predicted"/>
<evidence type="ECO:0000313" key="3">
    <source>
        <dbReference type="Proteomes" id="UP001163739"/>
    </source>
</evidence>
<feature type="transmembrane region" description="Helical" evidence="1">
    <location>
        <begin position="60"/>
        <end position="85"/>
    </location>
</feature>
<dbReference type="RefSeq" id="WP_265046503.1">
    <property type="nucleotide sequence ID" value="NZ_CP100390.1"/>
</dbReference>
<dbReference type="PANTHER" id="PTHR31876:SF26">
    <property type="entry name" value="PROTEIN LIKE COV 2"/>
    <property type="match status" value="1"/>
</dbReference>
<dbReference type="EMBL" id="CP100390">
    <property type="protein sequence ID" value="UZE95011.1"/>
    <property type="molecule type" value="Genomic_DNA"/>
</dbReference>
<keyword evidence="1" id="KW-0472">Membrane</keyword>
<keyword evidence="1" id="KW-1133">Transmembrane helix</keyword>
<sequence length="211" mass="22860">MDRIKRFIKTSFVGGILVLLPIVILVFLFNWAFQVVTNLIQPLTHLIIKNNGMPEILGDMLAIVVIFLVCFIVGSVASTGFGVLMHSHFDKYLARIAPGYRLIKEIVGQFFGDKSSSPFANGEVARASIFGLGCGTTVTAIVTSRHADGSFTVFVPTGPNPTSGNMFHLPPELVEICPDVKVEDMMRTIIACGAGSGNLFTSQVILNEKAR</sequence>
<keyword evidence="3" id="KW-1185">Reference proteome</keyword>
<feature type="transmembrane region" description="Helical" evidence="1">
    <location>
        <begin position="12"/>
        <end position="33"/>
    </location>
</feature>
<dbReference type="PANTHER" id="PTHR31876">
    <property type="entry name" value="COV-LIKE PROTEIN 1"/>
    <property type="match status" value="1"/>
</dbReference>
<protein>
    <submittedName>
        <fullName evidence="2">DUF502 domain-containing protein</fullName>
    </submittedName>
</protein>
<dbReference type="InterPro" id="IPR007462">
    <property type="entry name" value="COV1-like"/>
</dbReference>
<evidence type="ECO:0000256" key="1">
    <source>
        <dbReference type="SAM" id="Phobius"/>
    </source>
</evidence>
<dbReference type="Pfam" id="PF04367">
    <property type="entry name" value="DUF502"/>
    <property type="match status" value="1"/>
</dbReference>